<dbReference type="EMBL" id="JAWLKB010000102">
    <property type="protein sequence ID" value="MDV6271836.1"/>
    <property type="molecule type" value="Genomic_DNA"/>
</dbReference>
<comment type="caution">
    <text evidence="1">The sequence shown here is derived from an EMBL/GenBank/DDBJ whole genome shotgun (WGS) entry which is preliminary data.</text>
</comment>
<proteinExistence type="predicted"/>
<reference evidence="1 2" key="1">
    <citation type="submission" date="2023-10" db="EMBL/GenBank/DDBJ databases">
        <title>Development of a sustainable strategy for remediation of hydrocarbon-contaminated territories based on the waste exchange concept.</title>
        <authorList>
            <person name="Krivoruchko A."/>
        </authorList>
    </citation>
    <scope>NUCLEOTIDE SEQUENCE [LARGE SCALE GENOMIC DNA]</scope>
    <source>
        <strain evidence="1 2">IEGM 1203</strain>
    </source>
</reference>
<keyword evidence="2" id="KW-1185">Reference proteome</keyword>
<organism evidence="1 2">
    <name type="scientific">Rhodococcus globerulus</name>
    <dbReference type="NCBI Taxonomy" id="33008"/>
    <lineage>
        <taxon>Bacteria</taxon>
        <taxon>Bacillati</taxon>
        <taxon>Actinomycetota</taxon>
        <taxon>Actinomycetes</taxon>
        <taxon>Mycobacteriales</taxon>
        <taxon>Nocardiaceae</taxon>
        <taxon>Rhodococcus</taxon>
    </lineage>
</organism>
<name>A0ABU4C5Q6_RHOGO</name>
<protein>
    <submittedName>
        <fullName evidence="1">OsmC family peroxiredoxin</fullName>
    </submittedName>
</protein>
<dbReference type="Proteomes" id="UP001185927">
    <property type="component" value="Unassembled WGS sequence"/>
</dbReference>
<accession>A0ABU4C5Q6</accession>
<gene>
    <name evidence="1" type="ORF">R3Q16_35210</name>
</gene>
<feature type="non-terminal residue" evidence="1">
    <location>
        <position position="1"/>
    </location>
</feature>
<evidence type="ECO:0000313" key="2">
    <source>
        <dbReference type="Proteomes" id="UP001185927"/>
    </source>
</evidence>
<evidence type="ECO:0000313" key="1">
    <source>
        <dbReference type="EMBL" id="MDV6271836.1"/>
    </source>
</evidence>
<sequence>DAHCPVLDLTRNPVPVHTVVETA</sequence>